<dbReference type="InterPro" id="IPR011598">
    <property type="entry name" value="bHLH_dom"/>
</dbReference>
<proteinExistence type="predicted"/>
<dbReference type="Proteomes" id="UP000789901">
    <property type="component" value="Unassembled WGS sequence"/>
</dbReference>
<sequence length="112" mass="13118">VVQFNIPDFKDNEHSNNSVKKEKRVVKKLARMKLERNKVKEEQQRRKQIIQGYSELKEQLPATLRKISNAKLLKKAASYMAQRTKEVNSLEAKLHQLNKICSDLNIELECVK</sequence>
<feature type="domain" description="BHLH" evidence="2">
    <location>
        <begin position="33"/>
        <end position="83"/>
    </location>
</feature>
<evidence type="ECO:0000259" key="2">
    <source>
        <dbReference type="PROSITE" id="PS50888"/>
    </source>
</evidence>
<feature type="coiled-coil region" evidence="1">
    <location>
        <begin position="39"/>
        <end position="107"/>
    </location>
</feature>
<organism evidence="3 4">
    <name type="scientific">Gigaspora margarita</name>
    <dbReference type="NCBI Taxonomy" id="4874"/>
    <lineage>
        <taxon>Eukaryota</taxon>
        <taxon>Fungi</taxon>
        <taxon>Fungi incertae sedis</taxon>
        <taxon>Mucoromycota</taxon>
        <taxon>Glomeromycotina</taxon>
        <taxon>Glomeromycetes</taxon>
        <taxon>Diversisporales</taxon>
        <taxon>Gigasporaceae</taxon>
        <taxon>Gigaspora</taxon>
    </lineage>
</organism>
<dbReference type="PROSITE" id="PS50888">
    <property type="entry name" value="BHLH"/>
    <property type="match status" value="1"/>
</dbReference>
<dbReference type="Pfam" id="PF00010">
    <property type="entry name" value="HLH"/>
    <property type="match status" value="1"/>
</dbReference>
<comment type="caution">
    <text evidence="3">The sequence shown here is derived from an EMBL/GenBank/DDBJ whole genome shotgun (WGS) entry which is preliminary data.</text>
</comment>
<reference evidence="3 4" key="1">
    <citation type="submission" date="2021-06" db="EMBL/GenBank/DDBJ databases">
        <authorList>
            <person name="Kallberg Y."/>
            <person name="Tangrot J."/>
            <person name="Rosling A."/>
        </authorList>
    </citation>
    <scope>NUCLEOTIDE SEQUENCE [LARGE SCALE GENOMIC DNA]</scope>
    <source>
        <strain evidence="3 4">120-4 pot B 10/14</strain>
    </source>
</reference>
<dbReference type="Gene3D" id="4.10.280.10">
    <property type="entry name" value="Helix-loop-helix DNA-binding domain"/>
    <property type="match status" value="1"/>
</dbReference>
<name>A0ABN7WYY5_GIGMA</name>
<evidence type="ECO:0000313" key="3">
    <source>
        <dbReference type="EMBL" id="CAG8844108.1"/>
    </source>
</evidence>
<evidence type="ECO:0000313" key="4">
    <source>
        <dbReference type="Proteomes" id="UP000789901"/>
    </source>
</evidence>
<dbReference type="InterPro" id="IPR036638">
    <property type="entry name" value="HLH_DNA-bd_sf"/>
</dbReference>
<feature type="non-terminal residue" evidence="3">
    <location>
        <position position="112"/>
    </location>
</feature>
<keyword evidence="4" id="KW-1185">Reference proteome</keyword>
<dbReference type="SUPFAM" id="SSF47459">
    <property type="entry name" value="HLH, helix-loop-helix DNA-binding domain"/>
    <property type="match status" value="1"/>
</dbReference>
<accession>A0ABN7WYY5</accession>
<evidence type="ECO:0000256" key="1">
    <source>
        <dbReference type="SAM" id="Coils"/>
    </source>
</evidence>
<dbReference type="EMBL" id="CAJVQB010074688">
    <property type="protein sequence ID" value="CAG8844108.1"/>
    <property type="molecule type" value="Genomic_DNA"/>
</dbReference>
<feature type="non-terminal residue" evidence="3">
    <location>
        <position position="1"/>
    </location>
</feature>
<keyword evidence="1" id="KW-0175">Coiled coil</keyword>
<gene>
    <name evidence="3" type="ORF">GMARGA_LOCUS36910</name>
</gene>
<protein>
    <submittedName>
        <fullName evidence="3">20183_t:CDS:1</fullName>
    </submittedName>
</protein>